<dbReference type="Proteomes" id="UP001519305">
    <property type="component" value="Unassembled WGS sequence"/>
</dbReference>
<comment type="caution">
    <text evidence="2">The sequence shown here is derived from an EMBL/GenBank/DDBJ whole genome shotgun (WGS) entry which is preliminary data.</text>
</comment>
<feature type="region of interest" description="Disordered" evidence="1">
    <location>
        <begin position="40"/>
        <end position="63"/>
    </location>
</feature>
<accession>A0ABS4UAY4</accession>
<keyword evidence="3" id="KW-1185">Reference proteome</keyword>
<reference evidence="2 3" key="1">
    <citation type="submission" date="2021-03" db="EMBL/GenBank/DDBJ databases">
        <title>Sequencing the genomes of 1000 actinobacteria strains.</title>
        <authorList>
            <person name="Klenk H.-P."/>
        </authorList>
    </citation>
    <scope>NUCLEOTIDE SEQUENCE [LARGE SCALE GENOMIC DNA]</scope>
    <source>
        <strain evidence="2 3">DSM 44506</strain>
    </source>
</reference>
<evidence type="ECO:0000256" key="1">
    <source>
        <dbReference type="SAM" id="MobiDB-lite"/>
    </source>
</evidence>
<protein>
    <submittedName>
        <fullName evidence="2">Uncharacterized protein</fullName>
    </submittedName>
</protein>
<proteinExistence type="predicted"/>
<evidence type="ECO:0000313" key="3">
    <source>
        <dbReference type="Proteomes" id="UP001519305"/>
    </source>
</evidence>
<feature type="region of interest" description="Disordered" evidence="1">
    <location>
        <begin position="1"/>
        <end position="28"/>
    </location>
</feature>
<organism evidence="2 3">
    <name type="scientific">Corynebacterium freneyi</name>
    <dbReference type="NCBI Taxonomy" id="134034"/>
    <lineage>
        <taxon>Bacteria</taxon>
        <taxon>Bacillati</taxon>
        <taxon>Actinomycetota</taxon>
        <taxon>Actinomycetes</taxon>
        <taxon>Mycobacteriales</taxon>
        <taxon>Corynebacteriaceae</taxon>
        <taxon>Corynebacterium</taxon>
    </lineage>
</organism>
<gene>
    <name evidence="2" type="ORF">JOF33_002428</name>
</gene>
<sequence length="63" mass="6878">MSVVKPPKPKAPEPPENEETPRPDHHFSSLRYIAGVPGATPAIREPENVLPGAMGHHHPRDVT</sequence>
<name>A0ABS4UAY4_9CORY</name>
<dbReference type="EMBL" id="JAGINY010000001">
    <property type="protein sequence ID" value="MBP2333729.1"/>
    <property type="molecule type" value="Genomic_DNA"/>
</dbReference>
<evidence type="ECO:0000313" key="2">
    <source>
        <dbReference type="EMBL" id="MBP2333729.1"/>
    </source>
</evidence>